<dbReference type="EMBL" id="JACIBS010000001">
    <property type="protein sequence ID" value="MBB3663889.1"/>
    <property type="molecule type" value="Genomic_DNA"/>
</dbReference>
<dbReference type="SUPFAM" id="SSF56784">
    <property type="entry name" value="HAD-like"/>
    <property type="match status" value="1"/>
</dbReference>
<sequence>MTKEIATVSGLAEPLIARYRGLICDLDGVVYRGAAAVPHAVETVTRLTADGVPVVFATNNASRSPEGVGDHLRGIGLAPGGWSVVNSSQAAAAYLAQRLARGGRVYAVGGPGVAHALAEAGLTPVRVAELEDAPVEAVVQGLGIDITWTELAAVGRVVEGGATWVATNLDLTLPTPYGKAPGNGALVALVQTATSAEPHVVGKPQRALFDLARSRLGSAPQDTLVCGDLLHTDIEGANAAGLDSLFVLSGSSRLRDLALAERPLRPTYVAADVGGLLAPALAVPGPSAAHLLELGPGGVPLIPRADDAGSGNGLGNGNGNGNGLGNGALLQAVVATAWAARDEGRPVSDDAGSWEGIERRLGLVQPP</sequence>
<name>A0A839XPR1_9PSEU</name>
<dbReference type="RefSeq" id="WP_183783324.1">
    <property type="nucleotide sequence ID" value="NZ_JACIBS010000001.1"/>
</dbReference>
<evidence type="ECO:0000313" key="2">
    <source>
        <dbReference type="EMBL" id="MBB3663889.1"/>
    </source>
</evidence>
<dbReference type="Pfam" id="PF13344">
    <property type="entry name" value="Hydrolase_6"/>
    <property type="match status" value="1"/>
</dbReference>
<keyword evidence="3" id="KW-1185">Reference proteome</keyword>
<evidence type="ECO:0000313" key="3">
    <source>
        <dbReference type="Proteomes" id="UP000564573"/>
    </source>
</evidence>
<proteinExistence type="predicted"/>
<dbReference type="NCBIfam" id="TIGR01460">
    <property type="entry name" value="HAD-SF-IIA"/>
    <property type="match status" value="1"/>
</dbReference>
<reference evidence="2 3" key="1">
    <citation type="submission" date="2020-08" db="EMBL/GenBank/DDBJ databases">
        <title>Sequencing the genomes of 1000 actinobacteria strains.</title>
        <authorList>
            <person name="Klenk H.-P."/>
        </authorList>
    </citation>
    <scope>NUCLEOTIDE SEQUENCE [LARGE SCALE GENOMIC DNA]</scope>
    <source>
        <strain evidence="2 3">DSM 45267</strain>
    </source>
</reference>
<dbReference type="GO" id="GO:0005737">
    <property type="term" value="C:cytoplasm"/>
    <property type="evidence" value="ECO:0007669"/>
    <property type="project" value="TreeGrafter"/>
</dbReference>
<dbReference type="InterPro" id="IPR006357">
    <property type="entry name" value="HAD-SF_hydro_IIA"/>
</dbReference>
<dbReference type="GO" id="GO:0016791">
    <property type="term" value="F:phosphatase activity"/>
    <property type="evidence" value="ECO:0007669"/>
    <property type="project" value="TreeGrafter"/>
</dbReference>
<dbReference type="PANTHER" id="PTHR19288:SF95">
    <property type="entry name" value="D-GLYCEROL 3-PHOSPHATE PHOSPHATASE"/>
    <property type="match status" value="1"/>
</dbReference>
<feature type="region of interest" description="Disordered" evidence="1">
    <location>
        <begin position="342"/>
        <end position="367"/>
    </location>
</feature>
<keyword evidence="2" id="KW-0378">Hydrolase</keyword>
<comment type="caution">
    <text evidence="2">The sequence shown here is derived from an EMBL/GenBank/DDBJ whole genome shotgun (WGS) entry which is preliminary data.</text>
</comment>
<dbReference type="InterPro" id="IPR036412">
    <property type="entry name" value="HAD-like_sf"/>
</dbReference>
<evidence type="ECO:0000256" key="1">
    <source>
        <dbReference type="SAM" id="MobiDB-lite"/>
    </source>
</evidence>
<gene>
    <name evidence="2" type="ORF">FB384_002793</name>
</gene>
<dbReference type="AlphaFoldDB" id="A0A839XPR1"/>
<dbReference type="InterPro" id="IPR023214">
    <property type="entry name" value="HAD_sf"/>
</dbReference>
<dbReference type="Pfam" id="PF13242">
    <property type="entry name" value="Hydrolase_like"/>
    <property type="match status" value="1"/>
</dbReference>
<dbReference type="Proteomes" id="UP000564573">
    <property type="component" value="Unassembled WGS sequence"/>
</dbReference>
<organism evidence="2 3">
    <name type="scientific">Prauserella sediminis</name>
    <dbReference type="NCBI Taxonomy" id="577680"/>
    <lineage>
        <taxon>Bacteria</taxon>
        <taxon>Bacillati</taxon>
        <taxon>Actinomycetota</taxon>
        <taxon>Actinomycetes</taxon>
        <taxon>Pseudonocardiales</taxon>
        <taxon>Pseudonocardiaceae</taxon>
        <taxon>Prauserella</taxon>
        <taxon>Prauserella salsuginis group</taxon>
    </lineage>
</organism>
<protein>
    <submittedName>
        <fullName evidence="2">HAD superfamily hydrolase (TIGR01450 family)</fullName>
    </submittedName>
</protein>
<accession>A0A839XPR1</accession>
<dbReference type="Gene3D" id="3.40.50.1000">
    <property type="entry name" value="HAD superfamily/HAD-like"/>
    <property type="match status" value="2"/>
</dbReference>
<dbReference type="PANTHER" id="PTHR19288">
    <property type="entry name" value="4-NITROPHENYLPHOSPHATASE-RELATED"/>
    <property type="match status" value="1"/>
</dbReference>